<accession>A0ABV3RKT5</accession>
<protein>
    <submittedName>
        <fullName evidence="2">DUF3305 domain-containing protein</fullName>
    </submittedName>
</protein>
<dbReference type="Pfam" id="PF11749">
    <property type="entry name" value="DUF3305"/>
    <property type="match status" value="1"/>
</dbReference>
<proteinExistence type="predicted"/>
<feature type="compositionally biased region" description="Basic and acidic residues" evidence="1">
    <location>
        <begin position="146"/>
        <end position="158"/>
    </location>
</feature>
<feature type="region of interest" description="Disordered" evidence="1">
    <location>
        <begin position="139"/>
        <end position="179"/>
    </location>
</feature>
<dbReference type="EMBL" id="JBFNXX010000004">
    <property type="protein sequence ID" value="MEW9919202.1"/>
    <property type="molecule type" value="Genomic_DNA"/>
</dbReference>
<name>A0ABV3RKT5_9RHOB</name>
<gene>
    <name evidence="2" type="ORF">AB2B41_06285</name>
</gene>
<organism evidence="2 3">
    <name type="scientific">Sulfitobacter sediminis</name>
    <dbReference type="NCBI Taxonomy" id="3234186"/>
    <lineage>
        <taxon>Bacteria</taxon>
        <taxon>Pseudomonadati</taxon>
        <taxon>Pseudomonadota</taxon>
        <taxon>Alphaproteobacteria</taxon>
        <taxon>Rhodobacterales</taxon>
        <taxon>Roseobacteraceae</taxon>
        <taxon>Sulfitobacter</taxon>
    </lineage>
</organism>
<sequence>MPLGVIVRRAPGVTRWAPWVWRAVAVVPGAAEAHWKVLREENDITEYHAATVPLKLHGSDAEAYLNGLAARVPSVYVVMRASGKAERPYEVLLVTASPHESQDYGDSGEEIVEKIPMPEGLLAWVRTFALEHFEEEEFKKRRRDKKRIDRVEDGKGDARIPQMSDVYRSPGAKRKERLQ</sequence>
<dbReference type="InterPro" id="IPR021736">
    <property type="entry name" value="DUF3305"/>
</dbReference>
<evidence type="ECO:0000313" key="3">
    <source>
        <dbReference type="Proteomes" id="UP001556098"/>
    </source>
</evidence>
<reference evidence="2 3" key="1">
    <citation type="submission" date="2024-07" db="EMBL/GenBank/DDBJ databases">
        <title>Marimonas sp.nov., isolated from tidal-flat sediment.</title>
        <authorList>
            <person name="Jayan J.N."/>
            <person name="Lee S.S."/>
        </authorList>
    </citation>
    <scope>NUCLEOTIDE SEQUENCE [LARGE SCALE GENOMIC DNA]</scope>
    <source>
        <strain evidence="2 3">MJW-29</strain>
    </source>
</reference>
<comment type="caution">
    <text evidence="2">The sequence shown here is derived from an EMBL/GenBank/DDBJ whole genome shotgun (WGS) entry which is preliminary data.</text>
</comment>
<keyword evidence="3" id="KW-1185">Reference proteome</keyword>
<evidence type="ECO:0000313" key="2">
    <source>
        <dbReference type="EMBL" id="MEW9919202.1"/>
    </source>
</evidence>
<dbReference type="RefSeq" id="WP_367877203.1">
    <property type="nucleotide sequence ID" value="NZ_JBFNXX010000004.1"/>
</dbReference>
<dbReference type="Proteomes" id="UP001556098">
    <property type="component" value="Unassembled WGS sequence"/>
</dbReference>
<evidence type="ECO:0000256" key="1">
    <source>
        <dbReference type="SAM" id="MobiDB-lite"/>
    </source>
</evidence>